<feature type="domain" description="HAMP" evidence="9">
    <location>
        <begin position="322"/>
        <end position="375"/>
    </location>
</feature>
<keyword evidence="7" id="KW-0812">Transmembrane</keyword>
<feature type="transmembrane region" description="Helical" evidence="7">
    <location>
        <begin position="14"/>
        <end position="36"/>
    </location>
</feature>
<keyword evidence="4" id="KW-0807">Transducer</keyword>
<dbReference type="PROSITE" id="PS51753">
    <property type="entry name" value="HBM"/>
    <property type="match status" value="1"/>
</dbReference>
<dbReference type="InterPro" id="IPR032255">
    <property type="entry name" value="HBM"/>
</dbReference>
<dbReference type="PANTHER" id="PTHR43531">
    <property type="entry name" value="PROTEIN ICFG"/>
    <property type="match status" value="1"/>
</dbReference>
<dbReference type="Gene3D" id="1.10.287.950">
    <property type="entry name" value="Methyl-accepting chemotaxis protein"/>
    <property type="match status" value="1"/>
</dbReference>
<dbReference type="PRINTS" id="PR00260">
    <property type="entry name" value="CHEMTRNSDUCR"/>
</dbReference>
<dbReference type="GO" id="GO:0004888">
    <property type="term" value="F:transmembrane signaling receptor activity"/>
    <property type="evidence" value="ECO:0007669"/>
    <property type="project" value="InterPro"/>
</dbReference>
<dbReference type="GO" id="GO:0016020">
    <property type="term" value="C:membrane"/>
    <property type="evidence" value="ECO:0007669"/>
    <property type="project" value="UniProtKB-SubCell"/>
</dbReference>
<keyword evidence="5" id="KW-0175">Coiled coil</keyword>
<keyword evidence="2" id="KW-0488">Methylation</keyword>
<dbReference type="AlphaFoldDB" id="A4TXX5"/>
<feature type="transmembrane region" description="Helical" evidence="7">
    <location>
        <begin position="300"/>
        <end position="321"/>
    </location>
</feature>
<dbReference type="PROSITE" id="PS50111">
    <property type="entry name" value="CHEMOTAXIS_TRANSDUC_2"/>
    <property type="match status" value="1"/>
</dbReference>
<feature type="coiled-coil region" evidence="5">
    <location>
        <begin position="518"/>
        <end position="552"/>
    </location>
</feature>
<dbReference type="SUPFAM" id="SSF158472">
    <property type="entry name" value="HAMP domain-like"/>
    <property type="match status" value="1"/>
</dbReference>
<evidence type="ECO:0000256" key="4">
    <source>
        <dbReference type="PROSITE-ProRule" id="PRU00284"/>
    </source>
</evidence>
<feature type="region of interest" description="Disordered" evidence="6">
    <location>
        <begin position="370"/>
        <end position="390"/>
    </location>
</feature>
<dbReference type="FunFam" id="1.10.287.950:FF:000001">
    <property type="entry name" value="Methyl-accepting chemotaxis sensory transducer"/>
    <property type="match status" value="1"/>
</dbReference>
<name>A4TXX5_9PROT</name>
<evidence type="ECO:0000256" key="7">
    <source>
        <dbReference type="SAM" id="Phobius"/>
    </source>
</evidence>
<dbReference type="SMART" id="SM00304">
    <property type="entry name" value="HAMP"/>
    <property type="match status" value="3"/>
</dbReference>
<proteinExistence type="inferred from homology"/>
<evidence type="ECO:0000259" key="10">
    <source>
        <dbReference type="PROSITE" id="PS51753"/>
    </source>
</evidence>
<dbReference type="PANTHER" id="PTHR43531:SF14">
    <property type="entry name" value="METHYL-ACCEPTING CHEMOTAXIS PROTEIN I-RELATED"/>
    <property type="match status" value="1"/>
</dbReference>
<keyword evidence="7" id="KW-0472">Membrane</keyword>
<dbReference type="SMART" id="SM00283">
    <property type="entry name" value="MA"/>
    <property type="match status" value="1"/>
</dbReference>
<dbReference type="Pfam" id="PF18947">
    <property type="entry name" value="HAMP_2"/>
    <property type="match status" value="1"/>
</dbReference>
<keyword evidence="7" id="KW-1133">Transmembrane helix</keyword>
<gene>
    <name evidence="11" type="ORF">MGR_0538</name>
</gene>
<evidence type="ECO:0000259" key="8">
    <source>
        <dbReference type="PROSITE" id="PS50111"/>
    </source>
</evidence>
<feature type="domain" description="HAMP" evidence="9">
    <location>
        <begin position="447"/>
        <end position="494"/>
    </location>
</feature>
<dbReference type="CDD" id="cd06225">
    <property type="entry name" value="HAMP"/>
    <property type="match status" value="1"/>
</dbReference>
<dbReference type="InterPro" id="IPR051310">
    <property type="entry name" value="MCP_chemotaxis"/>
</dbReference>
<evidence type="ECO:0000313" key="11">
    <source>
        <dbReference type="EMBL" id="CAM75482.1"/>
    </source>
</evidence>
<feature type="compositionally biased region" description="Low complexity" evidence="6">
    <location>
        <begin position="784"/>
        <end position="797"/>
    </location>
</feature>
<protein>
    <submittedName>
        <fullName evidence="11">Methyl-accepting chemotaxis protein</fullName>
    </submittedName>
</protein>
<dbReference type="CDD" id="cd11386">
    <property type="entry name" value="MCP_signal"/>
    <property type="match status" value="1"/>
</dbReference>
<dbReference type="PROSITE" id="PS50885">
    <property type="entry name" value="HAMP"/>
    <property type="match status" value="2"/>
</dbReference>
<dbReference type="RefSeq" id="WP_106001880.1">
    <property type="nucleotide sequence ID" value="NZ_CP027527.1"/>
</dbReference>
<evidence type="ECO:0000256" key="6">
    <source>
        <dbReference type="SAM" id="MobiDB-lite"/>
    </source>
</evidence>
<evidence type="ECO:0000256" key="3">
    <source>
        <dbReference type="ARBA" id="ARBA00029447"/>
    </source>
</evidence>
<accession>A4TXX5</accession>
<dbReference type="EMBL" id="CU459003">
    <property type="protein sequence ID" value="CAM75482.1"/>
    <property type="molecule type" value="Genomic_DNA"/>
</dbReference>
<feature type="domain" description="Methyl-accepting transducer" evidence="8">
    <location>
        <begin position="499"/>
        <end position="728"/>
    </location>
</feature>
<dbReference type="SMART" id="SM01358">
    <property type="entry name" value="HBM"/>
    <property type="match status" value="1"/>
</dbReference>
<feature type="domain" description="HBM" evidence="10">
    <location>
        <begin position="48"/>
        <end position="288"/>
    </location>
</feature>
<dbReference type="GO" id="GO:0006935">
    <property type="term" value="P:chemotaxis"/>
    <property type="evidence" value="ECO:0007669"/>
    <property type="project" value="UniProtKB-KW"/>
</dbReference>
<dbReference type="Pfam" id="PF00672">
    <property type="entry name" value="HAMP"/>
    <property type="match status" value="1"/>
</dbReference>
<feature type="region of interest" description="Disordered" evidence="6">
    <location>
        <begin position="777"/>
        <end position="806"/>
    </location>
</feature>
<dbReference type="InterPro" id="IPR004090">
    <property type="entry name" value="Chemotax_Me-accpt_rcpt"/>
</dbReference>
<dbReference type="SUPFAM" id="SSF58104">
    <property type="entry name" value="Methyl-accepting chemotaxis protein (MCP) signaling domain"/>
    <property type="match status" value="1"/>
</dbReference>
<dbReference type="Pfam" id="PF00015">
    <property type="entry name" value="MCPsignal"/>
    <property type="match status" value="1"/>
</dbReference>
<evidence type="ECO:0000256" key="2">
    <source>
        <dbReference type="ARBA" id="ARBA00022481"/>
    </source>
</evidence>
<comment type="subcellular location">
    <subcellularLocation>
        <location evidence="1">Membrane</location>
    </subcellularLocation>
</comment>
<dbReference type="GO" id="GO:0007165">
    <property type="term" value="P:signal transduction"/>
    <property type="evidence" value="ECO:0007669"/>
    <property type="project" value="UniProtKB-KW"/>
</dbReference>
<dbReference type="InterPro" id="IPR003660">
    <property type="entry name" value="HAMP_dom"/>
</dbReference>
<evidence type="ECO:0000256" key="1">
    <source>
        <dbReference type="ARBA" id="ARBA00004370"/>
    </source>
</evidence>
<evidence type="ECO:0000256" key="5">
    <source>
        <dbReference type="SAM" id="Coils"/>
    </source>
</evidence>
<reference evidence="11" key="1">
    <citation type="journal article" date="2007" name="J. Bacteriol.">
        <title>Comparative genome analysis of four magnetotactic bacteria reveals a complex set of group-specific genes implicated in magnetosome biomineralization and function.</title>
        <authorList>
            <person name="Richter M."/>
            <person name="Kube M."/>
            <person name="Bazylinski D.A."/>
            <person name="Lombardot T."/>
            <person name="Gloeckner F.O."/>
            <person name="Reinhardt R."/>
            <person name="Schueler D."/>
        </authorList>
    </citation>
    <scope>NUCLEOTIDE SEQUENCE</scope>
    <source>
        <strain evidence="11">MSR-1</strain>
    </source>
</reference>
<sequence>MSTKTSGLTVKGRIYGGFLLILVFLAVVAGVSFFGFSKMETGTHQFADVAENSARVAQIERDVVGLRRNAFLYTDKGDKKSLDRIRELEPSLRKNLKEAIAATANAERKASLERMSQLFEQYMNNLNRAVETKTKRDEVYNGKLVPVANDLTKSLSSLVDITLDAKDWETGSYAGKSQEQLLLMRIQALRFVDSPSQAIVDVYKDQFAAASKAIRYLADTEKDEAHRRIIEFVRDTLPNYDRYFQEVAQLSFQVDTLVNKENAALANEFAELASKTKASQQVYMTELEDLTLETAAAQKLTAVIVPAIIIGLGLLFAWLIARSIITPISAMTGAMAELAGGRLDVIIPALDRTDEIGEMAQAVQVFKQNANDKKRMEEEQRAREEAERQAEAAQRAREAAIVAEVAEVAKAASEGDLDRRIDLAGKDGFLLSLCDGVNNLVKLTGIALNDVASVLSSVARGDLTQRITNNYAGVFGQLKSDVNQTADKLFEIVTNINSAAGQIGSAASEVAAGSQDLSERSEQQASALEETAASMEELAATVRQNAANAQQANQLAAGAREVAAGGGQVVADAIGAMGRIESSSQKIEDIVGMIDEIAFQTNLLALNAAVEAARAGDAGKGFAVVAQEVRNLAQRSAQASKEIKTLIAESSTQVRSGADLVKGAGKTLEDILGSVKRVADIVAEIAAASSEQASGIDQVNSAVSQMDEMTQQNAALVEESAAAAHALEDQSRELNRLMGFFHTGNDNSAAQVEQVVARSTKPAVKAKPAVKLAVKAAPMRKPAVKSASASPSPTPSASKDEDWAEF</sequence>
<dbReference type="Gene3D" id="6.10.340.10">
    <property type="match status" value="1"/>
</dbReference>
<organism evidence="11">
    <name type="scientific">Magnetospirillum gryphiswaldense</name>
    <dbReference type="NCBI Taxonomy" id="55518"/>
    <lineage>
        <taxon>Bacteria</taxon>
        <taxon>Pseudomonadati</taxon>
        <taxon>Pseudomonadota</taxon>
        <taxon>Alphaproteobacteria</taxon>
        <taxon>Rhodospirillales</taxon>
        <taxon>Rhodospirillaceae</taxon>
        <taxon>Magnetospirillum</taxon>
    </lineage>
</organism>
<comment type="similarity">
    <text evidence="3">Belongs to the methyl-accepting chemotaxis (MCP) protein family.</text>
</comment>
<dbReference type="InterPro" id="IPR004089">
    <property type="entry name" value="MCPsignal_dom"/>
</dbReference>
<evidence type="ECO:0000259" key="9">
    <source>
        <dbReference type="PROSITE" id="PS50885"/>
    </source>
</evidence>